<reference evidence="17" key="1">
    <citation type="thesis" date="2020" institute="ProQuest LLC" country="789 East Eisenhower Parkway, Ann Arbor, MI, USA">
        <title>Comparative Genomics and Chromosome Evolution.</title>
        <authorList>
            <person name="Mudd A.B."/>
        </authorList>
    </citation>
    <scope>NUCLEOTIDE SEQUENCE</scope>
    <source>
        <strain evidence="17">1538</strain>
        <tissue evidence="17">Blood</tissue>
    </source>
</reference>
<dbReference type="PANTHER" id="PTHR17554:SF2">
    <property type="entry name" value="TYRO PROTEIN TYROSINE KINASE-BINDING PROTEIN"/>
    <property type="match status" value="1"/>
</dbReference>
<dbReference type="GO" id="GO:0005886">
    <property type="term" value="C:plasma membrane"/>
    <property type="evidence" value="ECO:0007669"/>
    <property type="project" value="UniProtKB-SubCell"/>
</dbReference>
<accession>A0AAV2ZIM4</accession>
<dbReference type="EMBL" id="DYDO01000011">
    <property type="protein sequence ID" value="DBA15731.1"/>
    <property type="molecule type" value="Genomic_DNA"/>
</dbReference>
<name>A0AAV2ZIM4_PYXAD</name>
<evidence type="ECO:0000256" key="16">
    <source>
        <dbReference type="SAM" id="SignalP"/>
    </source>
</evidence>
<gene>
    <name evidence="17" type="ORF">GDO54_003202</name>
</gene>
<keyword evidence="18" id="KW-1185">Reference proteome</keyword>
<evidence type="ECO:0000256" key="2">
    <source>
        <dbReference type="ARBA" id="ARBA00009791"/>
    </source>
</evidence>
<evidence type="ECO:0000256" key="1">
    <source>
        <dbReference type="ARBA" id="ARBA00004251"/>
    </source>
</evidence>
<evidence type="ECO:0000256" key="12">
    <source>
        <dbReference type="ARBA" id="ARBA00023136"/>
    </source>
</evidence>
<evidence type="ECO:0000256" key="6">
    <source>
        <dbReference type="ARBA" id="ARBA00022692"/>
    </source>
</evidence>
<dbReference type="Proteomes" id="UP001181693">
    <property type="component" value="Unassembled WGS sequence"/>
</dbReference>
<keyword evidence="13" id="KW-1015">Disulfide bond</keyword>
<evidence type="ECO:0000313" key="17">
    <source>
        <dbReference type="EMBL" id="DBA15731.1"/>
    </source>
</evidence>
<dbReference type="GO" id="GO:0034241">
    <property type="term" value="P:positive regulation of macrophage fusion"/>
    <property type="evidence" value="ECO:0007669"/>
    <property type="project" value="TreeGrafter"/>
</dbReference>
<organism evidence="17 18">
    <name type="scientific">Pyxicephalus adspersus</name>
    <name type="common">African bullfrog</name>
    <dbReference type="NCBI Taxonomy" id="30357"/>
    <lineage>
        <taxon>Eukaryota</taxon>
        <taxon>Metazoa</taxon>
        <taxon>Chordata</taxon>
        <taxon>Craniata</taxon>
        <taxon>Vertebrata</taxon>
        <taxon>Euteleostomi</taxon>
        <taxon>Amphibia</taxon>
        <taxon>Batrachia</taxon>
        <taxon>Anura</taxon>
        <taxon>Neobatrachia</taxon>
        <taxon>Ranoidea</taxon>
        <taxon>Pyxicephalidae</taxon>
        <taxon>Pyxicephalinae</taxon>
        <taxon>Pyxicephalus</taxon>
    </lineage>
</organism>
<dbReference type="GO" id="GO:0030889">
    <property type="term" value="P:negative regulation of B cell proliferation"/>
    <property type="evidence" value="ECO:0007669"/>
    <property type="project" value="TreeGrafter"/>
</dbReference>
<feature type="chain" id="PRO_5043741229" description="TYRO protein tyrosine kinase-binding protein" evidence="16">
    <location>
        <begin position="21"/>
        <end position="101"/>
    </location>
</feature>
<keyword evidence="9" id="KW-0106">Calcium</keyword>
<keyword evidence="12 15" id="KW-0472">Membrane</keyword>
<protein>
    <recommendedName>
        <fullName evidence="3">TYRO protein tyrosine kinase-binding protein</fullName>
    </recommendedName>
    <alternativeName>
        <fullName evidence="14">DNAX-activation protein 12</fullName>
    </alternativeName>
</protein>
<evidence type="ECO:0000256" key="13">
    <source>
        <dbReference type="ARBA" id="ARBA00023157"/>
    </source>
</evidence>
<dbReference type="GO" id="GO:0002283">
    <property type="term" value="P:neutrophil activation involved in immune response"/>
    <property type="evidence" value="ECO:0007669"/>
    <property type="project" value="TreeGrafter"/>
</dbReference>
<dbReference type="InterPro" id="IPR026200">
    <property type="entry name" value="Tyrobp"/>
</dbReference>
<dbReference type="GO" id="GO:1904151">
    <property type="term" value="P:positive regulation of microglial cell mediated cytotoxicity"/>
    <property type="evidence" value="ECO:0007669"/>
    <property type="project" value="TreeGrafter"/>
</dbReference>
<keyword evidence="5" id="KW-0597">Phosphoprotein</keyword>
<keyword evidence="11 15" id="KW-1133">Transmembrane helix</keyword>
<dbReference type="GO" id="GO:0009986">
    <property type="term" value="C:cell surface"/>
    <property type="evidence" value="ECO:0007669"/>
    <property type="project" value="TreeGrafter"/>
</dbReference>
<dbReference type="GO" id="GO:0032816">
    <property type="term" value="P:positive regulation of natural killer cell activation"/>
    <property type="evidence" value="ECO:0007669"/>
    <property type="project" value="TreeGrafter"/>
</dbReference>
<comment type="caution">
    <text evidence="17">The sequence shown here is derived from an EMBL/GenBank/DDBJ whole genome shotgun (WGS) entry which is preliminary data.</text>
</comment>
<evidence type="ECO:0000256" key="5">
    <source>
        <dbReference type="ARBA" id="ARBA00022553"/>
    </source>
</evidence>
<keyword evidence="6 15" id="KW-0812">Transmembrane</keyword>
<evidence type="ECO:0000256" key="3">
    <source>
        <dbReference type="ARBA" id="ARBA00022356"/>
    </source>
</evidence>
<keyword evidence="8 16" id="KW-0732">Signal</keyword>
<evidence type="ECO:0000256" key="14">
    <source>
        <dbReference type="ARBA" id="ARBA00031252"/>
    </source>
</evidence>
<evidence type="ECO:0000256" key="4">
    <source>
        <dbReference type="ARBA" id="ARBA00022475"/>
    </source>
</evidence>
<dbReference type="AlphaFoldDB" id="A0AAV2ZIM4"/>
<evidence type="ECO:0000256" key="8">
    <source>
        <dbReference type="ARBA" id="ARBA00022729"/>
    </source>
</evidence>
<keyword evidence="7" id="KW-0479">Metal-binding</keyword>
<evidence type="ECO:0000256" key="7">
    <source>
        <dbReference type="ARBA" id="ARBA00022723"/>
    </source>
</evidence>
<dbReference type="GO" id="GO:0032911">
    <property type="term" value="P:negative regulation of transforming growth factor beta1 production"/>
    <property type="evidence" value="ECO:0007669"/>
    <property type="project" value="TreeGrafter"/>
</dbReference>
<dbReference type="GO" id="GO:0002282">
    <property type="term" value="P:microglial cell activation involved in immune response"/>
    <property type="evidence" value="ECO:0007669"/>
    <property type="project" value="TreeGrafter"/>
</dbReference>
<keyword evidence="10" id="KW-0391">Immunity</keyword>
<comment type="similarity">
    <text evidence="2">Belongs to the TYROBP family.</text>
</comment>
<feature type="transmembrane region" description="Helical" evidence="15">
    <location>
        <begin position="36"/>
        <end position="56"/>
    </location>
</feature>
<feature type="signal peptide" evidence="16">
    <location>
        <begin position="1"/>
        <end position="20"/>
    </location>
</feature>
<proteinExistence type="inferred from homology"/>
<evidence type="ECO:0000256" key="11">
    <source>
        <dbReference type="ARBA" id="ARBA00022989"/>
    </source>
</evidence>
<evidence type="ECO:0000256" key="9">
    <source>
        <dbReference type="ARBA" id="ARBA00022837"/>
    </source>
</evidence>
<dbReference type="GO" id="GO:0046872">
    <property type="term" value="F:metal ion binding"/>
    <property type="evidence" value="ECO:0007669"/>
    <property type="project" value="UniProtKB-KW"/>
</dbReference>
<evidence type="ECO:0000256" key="15">
    <source>
        <dbReference type="SAM" id="Phobius"/>
    </source>
</evidence>
<comment type="subcellular location">
    <subcellularLocation>
        <location evidence="1">Cell membrane</location>
        <topology evidence="1">Single-pass type I membrane protein</topology>
    </subcellularLocation>
</comment>
<sequence length="101" mass="11172">MSRQIPLSILLLTVLALAVGQNDCGNCLHLDSGAVIGIVTCDVVITVLIAGMAFWISSKVQKKKYDDKLQQKNSADNDHTYEHLHGQQMDIYTDINTINRS</sequence>
<dbReference type="GO" id="GO:0005102">
    <property type="term" value="F:signaling receptor binding"/>
    <property type="evidence" value="ECO:0007669"/>
    <property type="project" value="TreeGrafter"/>
</dbReference>
<evidence type="ECO:0000256" key="10">
    <source>
        <dbReference type="ARBA" id="ARBA00022859"/>
    </source>
</evidence>
<dbReference type="PANTHER" id="PTHR17554">
    <property type="entry name" value="TYRO PROTEIN TYROSINE KINASE-BINDING PROTEIN"/>
    <property type="match status" value="1"/>
</dbReference>
<evidence type="ECO:0000313" key="18">
    <source>
        <dbReference type="Proteomes" id="UP001181693"/>
    </source>
</evidence>
<keyword evidence="4" id="KW-1003">Cell membrane</keyword>